<feature type="compositionally biased region" description="Low complexity" evidence="1">
    <location>
        <begin position="79"/>
        <end position="93"/>
    </location>
</feature>
<feature type="compositionally biased region" description="Polar residues" evidence="1">
    <location>
        <begin position="109"/>
        <end position="118"/>
    </location>
</feature>
<accession>A0A511KH36</accession>
<feature type="compositionally biased region" description="Acidic residues" evidence="1">
    <location>
        <begin position="344"/>
        <end position="353"/>
    </location>
</feature>
<proteinExistence type="predicted"/>
<dbReference type="Proteomes" id="UP000321518">
    <property type="component" value="Unassembled WGS sequence"/>
</dbReference>
<dbReference type="EMBL" id="BJWK01000008">
    <property type="protein sequence ID" value="GEM09688.1"/>
    <property type="molecule type" value="Genomic_DNA"/>
</dbReference>
<feature type="region of interest" description="Disordered" evidence="1">
    <location>
        <begin position="49"/>
        <end position="215"/>
    </location>
</feature>
<feature type="region of interest" description="Disordered" evidence="1">
    <location>
        <begin position="1"/>
        <end position="21"/>
    </location>
</feature>
<feature type="compositionally biased region" description="Basic and acidic residues" evidence="1">
    <location>
        <begin position="137"/>
        <end position="165"/>
    </location>
</feature>
<organism evidence="2 3">
    <name type="scientific">Rhodotorula toruloides</name>
    <name type="common">Yeast</name>
    <name type="synonym">Rhodosporidium toruloides</name>
    <dbReference type="NCBI Taxonomy" id="5286"/>
    <lineage>
        <taxon>Eukaryota</taxon>
        <taxon>Fungi</taxon>
        <taxon>Dikarya</taxon>
        <taxon>Basidiomycota</taxon>
        <taxon>Pucciniomycotina</taxon>
        <taxon>Microbotryomycetes</taxon>
        <taxon>Sporidiobolales</taxon>
        <taxon>Sporidiobolaceae</taxon>
        <taxon>Rhodotorula</taxon>
    </lineage>
</organism>
<name>A0A511KH36_RHOTO</name>
<evidence type="ECO:0000256" key="1">
    <source>
        <dbReference type="SAM" id="MobiDB-lite"/>
    </source>
</evidence>
<reference evidence="2 3" key="1">
    <citation type="submission" date="2019-07" db="EMBL/GenBank/DDBJ databases">
        <title>Rhodotorula toruloides NBRC10032 genome sequencing.</title>
        <authorList>
            <person name="Shida Y."/>
            <person name="Takaku H."/>
            <person name="Ogasawara W."/>
            <person name="Mori K."/>
        </authorList>
    </citation>
    <scope>NUCLEOTIDE SEQUENCE [LARGE SCALE GENOMIC DNA]</scope>
    <source>
        <strain evidence="2 3">NBRC10032</strain>
    </source>
</reference>
<protein>
    <submittedName>
        <fullName evidence="2">Phosphatase associated protein</fullName>
    </submittedName>
</protein>
<feature type="compositionally biased region" description="Low complexity" evidence="1">
    <location>
        <begin position="354"/>
        <end position="367"/>
    </location>
</feature>
<sequence>MSVSSMRVETGSIASEGGRSITDLDVAALNVENSPLSSPIIAAVSIPAPSNGSFTQLDATTPSAAPETLPPKGPVELLRSSSRTGSVASSTSSLMVQPSTDDEADVSAVSVNGSTGTPTREIVGLGFEGASDSAQDMTREEYEASEAEREVRVRQELEQYERDVSDPPAPGEPFSSGGDDGEPKEPPILMDDVIERPDTPRAKGSASPIPGVKCSDCGAEVELVDLADHACAPTARSAPSVTSPPQADEPPLAPAPAVAVRPDPDIPGEPLDEPPVDLSSVSRRSSQRSKKQSIDTVDKLDAFVPQTEDLVPEDVLDMYGGDGDEVEATGGDVKDAPSAVPEDMPSDEVDDEPASLAAAPPSAASASTNMTRSASSPADPPSTLRARHADSKARSQSVYDPPLPGRYYTSEDEDDGEPGRVTIVSSSSRS</sequence>
<feature type="compositionally biased region" description="Acidic residues" evidence="1">
    <location>
        <begin position="310"/>
        <end position="327"/>
    </location>
</feature>
<gene>
    <name evidence="2" type="ORF">Rt10032_c08g3705</name>
</gene>
<evidence type="ECO:0000313" key="2">
    <source>
        <dbReference type="EMBL" id="GEM09688.1"/>
    </source>
</evidence>
<feature type="region of interest" description="Disordered" evidence="1">
    <location>
        <begin position="233"/>
        <end position="430"/>
    </location>
</feature>
<feature type="compositionally biased region" description="Basic and acidic residues" evidence="1">
    <location>
        <begin position="292"/>
        <end position="301"/>
    </location>
</feature>
<dbReference type="AlphaFoldDB" id="A0A511KH36"/>
<comment type="caution">
    <text evidence="2">The sequence shown here is derived from an EMBL/GenBank/DDBJ whole genome shotgun (WGS) entry which is preliminary data.</text>
</comment>
<feature type="compositionally biased region" description="Polar residues" evidence="1">
    <location>
        <begin position="49"/>
        <end position="63"/>
    </location>
</feature>
<evidence type="ECO:0000313" key="3">
    <source>
        <dbReference type="Proteomes" id="UP000321518"/>
    </source>
</evidence>
<dbReference type="OrthoDB" id="2528304at2759"/>